<evidence type="ECO:0000313" key="1">
    <source>
        <dbReference type="EMBL" id="KAJ7323108.1"/>
    </source>
</evidence>
<dbReference type="AlphaFoldDB" id="A0A9W9Y8C2"/>
<comment type="caution">
    <text evidence="1">The sequence shown here is derived from an EMBL/GenBank/DDBJ whole genome shotgun (WGS) entry which is preliminary data.</text>
</comment>
<name>A0A9W9Y8C2_9CNID</name>
<dbReference type="EMBL" id="MU827817">
    <property type="protein sequence ID" value="KAJ7323108.1"/>
    <property type="molecule type" value="Genomic_DNA"/>
</dbReference>
<sequence length="272" mass="32134">MSPNQEMHCEESIESHGARVQEQPAARSQQLWPILYLHFFPLVVLLLLCLKMSTGDCPLCHRGTLEEFTAQVDGKEYVRCKNKLCAFFCSVNVFEEYEDIVINVVADFYKGLDAPKCYHYQPTILKIKNEMYMQEKNRGKPYFICAQSQRCHYFVWSDTETEPVIPDNPTLWIRALDEKRLLIRDMKKQHRVVIDDLAKRLNRWRDRFSDLLGEHVLCEHCNEEKNEAYQSGNDDRAKAWYPTNCGECNCYRRFFKDDYTYASDHDDITVKL</sequence>
<organism evidence="1 2">
    <name type="scientific">Desmophyllum pertusum</name>
    <dbReference type="NCBI Taxonomy" id="174260"/>
    <lineage>
        <taxon>Eukaryota</taxon>
        <taxon>Metazoa</taxon>
        <taxon>Cnidaria</taxon>
        <taxon>Anthozoa</taxon>
        <taxon>Hexacorallia</taxon>
        <taxon>Scleractinia</taxon>
        <taxon>Caryophylliina</taxon>
        <taxon>Caryophylliidae</taxon>
        <taxon>Desmophyllum</taxon>
    </lineage>
</organism>
<reference evidence="1" key="1">
    <citation type="submission" date="2023-01" db="EMBL/GenBank/DDBJ databases">
        <title>Genome assembly of the deep-sea coral Lophelia pertusa.</title>
        <authorList>
            <person name="Herrera S."/>
            <person name="Cordes E."/>
        </authorList>
    </citation>
    <scope>NUCLEOTIDE SEQUENCE</scope>
    <source>
        <strain evidence="1">USNM1676648</strain>
        <tissue evidence="1">Polyp</tissue>
    </source>
</reference>
<keyword evidence="2" id="KW-1185">Reference proteome</keyword>
<gene>
    <name evidence="1" type="ORF">OS493_032394</name>
</gene>
<accession>A0A9W9Y8C2</accession>
<proteinExistence type="predicted"/>
<protein>
    <submittedName>
        <fullName evidence="1">Uncharacterized protein</fullName>
    </submittedName>
</protein>
<dbReference type="Proteomes" id="UP001163046">
    <property type="component" value="Unassembled WGS sequence"/>
</dbReference>
<evidence type="ECO:0000313" key="2">
    <source>
        <dbReference type="Proteomes" id="UP001163046"/>
    </source>
</evidence>